<proteinExistence type="predicted"/>
<reference evidence="2 3" key="1">
    <citation type="journal article" date="2019" name="Sci. Rep.">
        <title>A high-quality genome of Eragrostis curvula grass provides insights into Poaceae evolution and supports new strategies to enhance forage quality.</title>
        <authorList>
            <person name="Carballo J."/>
            <person name="Santos B.A.C.M."/>
            <person name="Zappacosta D."/>
            <person name="Garbus I."/>
            <person name="Selva J.P."/>
            <person name="Gallo C.A."/>
            <person name="Diaz A."/>
            <person name="Albertini E."/>
            <person name="Caccamo M."/>
            <person name="Echenique V."/>
        </authorList>
    </citation>
    <scope>NUCLEOTIDE SEQUENCE [LARGE SCALE GENOMIC DNA]</scope>
    <source>
        <strain evidence="3">cv. Victoria</strain>
        <tissue evidence="2">Leaf</tissue>
    </source>
</reference>
<accession>A0A5J9VTP3</accession>
<evidence type="ECO:0000313" key="3">
    <source>
        <dbReference type="Proteomes" id="UP000324897"/>
    </source>
</evidence>
<evidence type="ECO:0000256" key="1">
    <source>
        <dbReference type="SAM" id="MobiDB-lite"/>
    </source>
</evidence>
<dbReference type="Proteomes" id="UP000324897">
    <property type="component" value="Chromosome 4"/>
</dbReference>
<feature type="region of interest" description="Disordered" evidence="1">
    <location>
        <begin position="434"/>
        <end position="454"/>
    </location>
</feature>
<dbReference type="PANTHER" id="PTHR35828:SF13">
    <property type="entry name" value="OS01G0152100 PROTEIN"/>
    <property type="match status" value="1"/>
</dbReference>
<dbReference type="PANTHER" id="PTHR35828">
    <property type="entry name" value="OS08G0203800 PROTEIN-RELATED"/>
    <property type="match status" value="1"/>
</dbReference>
<sequence length="454" mass="49625">MFVRCEMMMKTRTMQRGSAFAPTFFPTPGSLLGPTDRALTSFVADDDGDFNYAEPLAARCGLVLMGLVPKTIGLDAPSSKTGHLFGVCNPVTGERRVVTPMNCVTCRRQCVAGYAIVTAADINSVDLNGDHRLPQPSRRHLFSQLLIITCPSPAECNNGDLHLHSYCASTRRWSAPTSWCRAPRGMVVSSAAVHQGAAHWLYANLITPMEAREEFYILNVELATTRVSFTKIPAVKVGQTPFLCISKEGRLSITSVFGMHVQVWTRQDGGPASWLRARLIPIPIAMPDAMVQREDWYEFNGGVMLVLYRGGDVFVLDLEKKVIEKIMAFPPRLLGTRFVTMVPYEKDATRHLLFHRAMGFASPRAATRSGVGSLRHLAPWPVTARSPCGASWGVTPVQKVEVFAGKITQEHAQGEGAPVASSLISSPVTSSTSFLTSKESEEKLSCHSGSLGKR</sequence>
<feature type="non-terminal residue" evidence="2">
    <location>
        <position position="1"/>
    </location>
</feature>
<evidence type="ECO:0000313" key="2">
    <source>
        <dbReference type="EMBL" id="TVU39569.1"/>
    </source>
</evidence>
<name>A0A5J9VTP3_9POAL</name>
<dbReference type="OrthoDB" id="582186at2759"/>
<dbReference type="AlphaFoldDB" id="A0A5J9VTP3"/>
<keyword evidence="3" id="KW-1185">Reference proteome</keyword>
<protein>
    <submittedName>
        <fullName evidence="2">Uncharacterized protein</fullName>
    </submittedName>
</protein>
<dbReference type="EMBL" id="RWGY01000007">
    <property type="protein sequence ID" value="TVU39569.1"/>
    <property type="molecule type" value="Genomic_DNA"/>
</dbReference>
<organism evidence="2 3">
    <name type="scientific">Eragrostis curvula</name>
    <name type="common">weeping love grass</name>
    <dbReference type="NCBI Taxonomy" id="38414"/>
    <lineage>
        <taxon>Eukaryota</taxon>
        <taxon>Viridiplantae</taxon>
        <taxon>Streptophyta</taxon>
        <taxon>Embryophyta</taxon>
        <taxon>Tracheophyta</taxon>
        <taxon>Spermatophyta</taxon>
        <taxon>Magnoliopsida</taxon>
        <taxon>Liliopsida</taxon>
        <taxon>Poales</taxon>
        <taxon>Poaceae</taxon>
        <taxon>PACMAD clade</taxon>
        <taxon>Chloridoideae</taxon>
        <taxon>Eragrostideae</taxon>
        <taxon>Eragrostidinae</taxon>
        <taxon>Eragrostis</taxon>
    </lineage>
</organism>
<gene>
    <name evidence="2" type="ORF">EJB05_12995</name>
</gene>
<comment type="caution">
    <text evidence="2">The sequence shown here is derived from an EMBL/GenBank/DDBJ whole genome shotgun (WGS) entry which is preliminary data.</text>
</comment>
<dbReference type="Gramene" id="TVU39569">
    <property type="protein sequence ID" value="TVU39569"/>
    <property type="gene ID" value="EJB05_12995"/>
</dbReference>